<comment type="similarity">
    <text evidence="2">Belongs to the UPF0173 family.</text>
</comment>
<dbReference type="RefSeq" id="WP_094923344.1">
    <property type="nucleotide sequence ID" value="NZ_NPIA01000002.1"/>
</dbReference>
<proteinExistence type="inferred from homology"/>
<dbReference type="Pfam" id="PF13483">
    <property type="entry name" value="Lactamase_B_3"/>
    <property type="match status" value="1"/>
</dbReference>
<dbReference type="InterPro" id="IPR036866">
    <property type="entry name" value="RibonucZ/Hydroxyglut_hydro"/>
</dbReference>
<dbReference type="InterPro" id="IPR001279">
    <property type="entry name" value="Metallo-B-lactamas"/>
</dbReference>
<name>A0A263BW57_9BACI</name>
<dbReference type="HAMAP" id="MF_00457">
    <property type="entry name" value="UPF0173"/>
    <property type="match status" value="1"/>
</dbReference>
<comment type="caution">
    <text evidence="4">The sequence shown here is derived from an EMBL/GenBank/DDBJ whole genome shotgun (WGS) entry which is preliminary data.</text>
</comment>
<dbReference type="PANTHER" id="PTHR43546">
    <property type="entry name" value="UPF0173 METAL-DEPENDENT HYDROLASE MJ1163-RELATED"/>
    <property type="match status" value="1"/>
</dbReference>
<dbReference type="SMART" id="SM00849">
    <property type="entry name" value="Lactamase_B"/>
    <property type="match status" value="1"/>
</dbReference>
<evidence type="ECO:0000256" key="2">
    <source>
        <dbReference type="HAMAP-Rule" id="MF_00457"/>
    </source>
</evidence>
<dbReference type="EMBL" id="NPIA01000002">
    <property type="protein sequence ID" value="OZM57969.1"/>
    <property type="molecule type" value="Genomic_DNA"/>
</dbReference>
<gene>
    <name evidence="4" type="ORF">CIB95_06330</name>
</gene>
<feature type="domain" description="Metallo-beta-lactamase" evidence="3">
    <location>
        <begin position="7"/>
        <end position="192"/>
    </location>
</feature>
<protein>
    <recommendedName>
        <fullName evidence="2">UPF0173 metal-dependent hydrolase CIB95_06330</fullName>
    </recommendedName>
</protein>
<evidence type="ECO:0000313" key="4">
    <source>
        <dbReference type="EMBL" id="OZM57969.1"/>
    </source>
</evidence>
<dbReference type="InterPro" id="IPR050114">
    <property type="entry name" value="UPF0173_UPF0282_UlaG_hydrolase"/>
</dbReference>
<dbReference type="PANTHER" id="PTHR43546:SF3">
    <property type="entry name" value="UPF0173 METAL-DEPENDENT HYDROLASE MJ1163"/>
    <property type="match status" value="1"/>
</dbReference>
<dbReference type="AlphaFoldDB" id="A0A263BW57"/>
<organism evidence="4 5">
    <name type="scientific">Lottiidibacillus patelloidae</name>
    <dbReference type="NCBI Taxonomy" id="2670334"/>
    <lineage>
        <taxon>Bacteria</taxon>
        <taxon>Bacillati</taxon>
        <taxon>Bacillota</taxon>
        <taxon>Bacilli</taxon>
        <taxon>Bacillales</taxon>
        <taxon>Bacillaceae</taxon>
        <taxon>Lottiidibacillus</taxon>
    </lineage>
</organism>
<dbReference type="NCBIfam" id="NF001911">
    <property type="entry name" value="PRK00685.1"/>
    <property type="match status" value="1"/>
</dbReference>
<dbReference type="Proteomes" id="UP000217083">
    <property type="component" value="Unassembled WGS sequence"/>
</dbReference>
<evidence type="ECO:0000259" key="3">
    <source>
        <dbReference type="SMART" id="SM00849"/>
    </source>
</evidence>
<dbReference type="InterPro" id="IPR022877">
    <property type="entry name" value="UPF0173"/>
</dbReference>
<dbReference type="GO" id="GO:0016787">
    <property type="term" value="F:hydrolase activity"/>
    <property type="evidence" value="ECO:0007669"/>
    <property type="project" value="UniProtKB-UniRule"/>
</dbReference>
<dbReference type="Gene3D" id="3.60.15.10">
    <property type="entry name" value="Ribonuclease Z/Hydroxyacylglutathione hydrolase-like"/>
    <property type="match status" value="1"/>
</dbReference>
<dbReference type="SUPFAM" id="SSF56281">
    <property type="entry name" value="Metallo-hydrolase/oxidoreductase"/>
    <property type="match status" value="1"/>
</dbReference>
<keyword evidence="5" id="KW-1185">Reference proteome</keyword>
<accession>A0A263BW57</accession>
<reference evidence="5" key="1">
    <citation type="submission" date="2017-08" db="EMBL/GenBank/DDBJ databases">
        <authorList>
            <person name="Huang Z."/>
        </authorList>
    </citation>
    <scope>NUCLEOTIDE SEQUENCE [LARGE SCALE GENOMIC DNA]</scope>
    <source>
        <strain evidence="5">SA5d-4</strain>
    </source>
</reference>
<sequence>MNITYYGHSVVLIEAGGKKIIIDPFITGNGLCPIKQEDLQADVILLTHGHNDHVGDTVELAKRNNAIVVAPFELATYLSWKGITTHPMHIGGSYTFDFGKVKLTPAFHGSSYEEEGQKIIYTGMPSGILFTHNDKTIYHAGDTALFSDMKLIGELNSIEMAFLPIGDNFTMGPEDAALAAQWLRAKTIVPIHFNTFPVIEQSPEQFIERLPDNNGLILKPGECITLS</sequence>
<reference evidence="4 5" key="2">
    <citation type="submission" date="2017-09" db="EMBL/GenBank/DDBJ databases">
        <title>Bacillus patelloidae sp. nov., isolated from the intestinal tract of a marine limpet.</title>
        <authorList>
            <person name="Liu R."/>
            <person name="Dong C."/>
            <person name="Shao Z."/>
        </authorList>
    </citation>
    <scope>NUCLEOTIDE SEQUENCE [LARGE SCALE GENOMIC DNA]</scope>
    <source>
        <strain evidence="4 5">SA5d-4</strain>
    </source>
</reference>
<evidence type="ECO:0000256" key="1">
    <source>
        <dbReference type="ARBA" id="ARBA00022801"/>
    </source>
</evidence>
<keyword evidence="1 2" id="KW-0378">Hydrolase</keyword>
<evidence type="ECO:0000313" key="5">
    <source>
        <dbReference type="Proteomes" id="UP000217083"/>
    </source>
</evidence>